<keyword evidence="5 9" id="KW-1133">Transmembrane helix</keyword>
<keyword evidence="14" id="KW-1185">Reference proteome</keyword>
<evidence type="ECO:0000313" key="14">
    <source>
        <dbReference type="Proteomes" id="UP000692954"/>
    </source>
</evidence>
<evidence type="ECO:0000256" key="6">
    <source>
        <dbReference type="ARBA" id="ARBA00023136"/>
    </source>
</evidence>
<evidence type="ECO:0008006" key="15">
    <source>
        <dbReference type="Google" id="ProtNLM"/>
    </source>
</evidence>
<feature type="domain" description="PA" evidence="11">
    <location>
        <begin position="85"/>
        <end position="152"/>
    </location>
</feature>
<dbReference type="Proteomes" id="UP000692954">
    <property type="component" value="Unassembled WGS sequence"/>
</dbReference>
<dbReference type="Pfam" id="PF02225">
    <property type="entry name" value="PA"/>
    <property type="match status" value="1"/>
</dbReference>
<feature type="signal peptide" evidence="10">
    <location>
        <begin position="1"/>
        <end position="15"/>
    </location>
</feature>
<dbReference type="Pfam" id="PF25011">
    <property type="entry name" value="VSR_TRX"/>
    <property type="match status" value="1"/>
</dbReference>
<dbReference type="GO" id="GO:0012505">
    <property type="term" value="C:endomembrane system"/>
    <property type="evidence" value="ECO:0007669"/>
    <property type="project" value="UniProtKB-SubCell"/>
</dbReference>
<evidence type="ECO:0000256" key="5">
    <source>
        <dbReference type="ARBA" id="ARBA00022989"/>
    </source>
</evidence>
<evidence type="ECO:0000259" key="11">
    <source>
        <dbReference type="Pfam" id="PF02225"/>
    </source>
</evidence>
<evidence type="ECO:0000256" key="9">
    <source>
        <dbReference type="SAM" id="Phobius"/>
    </source>
</evidence>
<keyword evidence="2 9" id="KW-0812">Transmembrane</keyword>
<reference evidence="13" key="1">
    <citation type="submission" date="2021-01" db="EMBL/GenBank/DDBJ databases">
        <authorList>
            <consortium name="Genoscope - CEA"/>
            <person name="William W."/>
        </authorList>
    </citation>
    <scope>NUCLEOTIDE SEQUENCE</scope>
</reference>
<evidence type="ECO:0000256" key="3">
    <source>
        <dbReference type="ARBA" id="ARBA00022729"/>
    </source>
</evidence>
<feature type="transmembrane region" description="Helical" evidence="9">
    <location>
        <begin position="398"/>
        <end position="420"/>
    </location>
</feature>
<dbReference type="AlphaFoldDB" id="A0A8S1NU13"/>
<sequence length="453" mass="52637">MTFCVLFVIFGAVLGQLKIQSPKETTDFPDALSVEYSIANFGHIPYGKKMSALLFIPPSIDDQDKVLKLCDEPIMRSEYQYSQSYGDKWLIVRRGDCPFTRKAIIAQKLQAKLLIIVDNRDEKVEQIMMADDGNGYQVDIPSVLISKSEGEKVISYLKKSTALYLVGHIEFKLSQTLSQTNVLFGLNIENKDTFRLINEFRPIYLELKNDIKFSIFYEVLRCFTCEKDEWKIENPDCLGGGRYCQFDPNGVAFGSGSDVLKEQLRQTCIWQVDSELWWSYMNYFTKKCTKENEFDKCFESFVNSEDKVKIQQCIQSSYRDQNKLEKGENSILESHFQLRYQSGIIFYPGVSINSVAYRGNIEADEIKEAICASFKEMPEQCKEQVLVISPNLQVENSYFWLIIVVITSSVLFILFIVFIYRRRMNLIMEKQIRDKVGEQVNNYVRFYESRSEK</sequence>
<feature type="chain" id="PRO_5035927445" description="PA domain-containing protein" evidence="10">
    <location>
        <begin position="16"/>
        <end position="453"/>
    </location>
</feature>
<dbReference type="InterPro" id="IPR056858">
    <property type="entry name" value="VSR_TRX"/>
</dbReference>
<comment type="caution">
    <text evidence="13">The sequence shown here is derived from an EMBL/GenBank/DDBJ whole genome shotgun (WGS) entry which is preliminary data.</text>
</comment>
<protein>
    <recommendedName>
        <fullName evidence="15">PA domain-containing protein</fullName>
    </recommendedName>
</protein>
<evidence type="ECO:0000256" key="4">
    <source>
        <dbReference type="ARBA" id="ARBA00022737"/>
    </source>
</evidence>
<dbReference type="PANTHER" id="PTHR22702:SF1">
    <property type="entry name" value="PROTEASE-ASSOCIATED DOMAIN-CONTAINING PROTEIN 1"/>
    <property type="match status" value="1"/>
</dbReference>
<accession>A0A8S1NU13</accession>
<dbReference type="InterPro" id="IPR003137">
    <property type="entry name" value="PA_domain"/>
</dbReference>
<keyword evidence="7" id="KW-0325">Glycoprotein</keyword>
<evidence type="ECO:0000256" key="8">
    <source>
        <dbReference type="ARBA" id="ARBA00037847"/>
    </source>
</evidence>
<evidence type="ECO:0000256" key="10">
    <source>
        <dbReference type="SAM" id="SignalP"/>
    </source>
</evidence>
<name>A0A8S1NU13_9CILI</name>
<dbReference type="OrthoDB" id="10045365at2759"/>
<dbReference type="EMBL" id="CAJJDN010000060">
    <property type="protein sequence ID" value="CAD8092965.1"/>
    <property type="molecule type" value="Genomic_DNA"/>
</dbReference>
<proteinExistence type="predicted"/>
<dbReference type="GO" id="GO:0016020">
    <property type="term" value="C:membrane"/>
    <property type="evidence" value="ECO:0007669"/>
    <property type="project" value="UniProtKB-SubCell"/>
</dbReference>
<gene>
    <name evidence="13" type="ORF">PSON_ATCC_30995.1.T0600027</name>
</gene>
<evidence type="ECO:0000256" key="7">
    <source>
        <dbReference type="ARBA" id="ARBA00023180"/>
    </source>
</evidence>
<evidence type="ECO:0000256" key="1">
    <source>
        <dbReference type="ARBA" id="ARBA00004479"/>
    </source>
</evidence>
<organism evidence="13 14">
    <name type="scientific">Paramecium sonneborni</name>
    <dbReference type="NCBI Taxonomy" id="65129"/>
    <lineage>
        <taxon>Eukaryota</taxon>
        <taxon>Sar</taxon>
        <taxon>Alveolata</taxon>
        <taxon>Ciliophora</taxon>
        <taxon>Intramacronucleata</taxon>
        <taxon>Oligohymenophorea</taxon>
        <taxon>Peniculida</taxon>
        <taxon>Parameciidae</taxon>
        <taxon>Paramecium</taxon>
    </lineage>
</organism>
<dbReference type="PANTHER" id="PTHR22702">
    <property type="entry name" value="PROTEASE-ASSOCIATED DOMAIN-CONTAINING PROTEIN"/>
    <property type="match status" value="1"/>
</dbReference>
<keyword evidence="4" id="KW-0677">Repeat</keyword>
<evidence type="ECO:0000259" key="12">
    <source>
        <dbReference type="Pfam" id="PF25011"/>
    </source>
</evidence>
<evidence type="ECO:0000256" key="2">
    <source>
        <dbReference type="ARBA" id="ARBA00022692"/>
    </source>
</evidence>
<feature type="domain" description="Vacuolar sorting receptor thioredoxin-like" evidence="12">
    <location>
        <begin position="195"/>
        <end position="371"/>
    </location>
</feature>
<keyword evidence="6 9" id="KW-0472">Membrane</keyword>
<comment type="subcellular location">
    <subcellularLocation>
        <location evidence="8">Endomembrane system</location>
        <topology evidence="8">Single-pass membrane protein</topology>
    </subcellularLocation>
    <subcellularLocation>
        <location evidence="1">Membrane</location>
        <topology evidence="1">Single-pass type I membrane protein</topology>
    </subcellularLocation>
</comment>
<evidence type="ECO:0000313" key="13">
    <source>
        <dbReference type="EMBL" id="CAD8092965.1"/>
    </source>
</evidence>
<keyword evidence="3 10" id="KW-0732">Signal</keyword>